<feature type="compositionally biased region" description="Basic and acidic residues" evidence="11">
    <location>
        <begin position="588"/>
        <end position="606"/>
    </location>
</feature>
<dbReference type="SUPFAM" id="SSF69989">
    <property type="entry name" value="C-terminal domain of PLC-beta"/>
    <property type="match status" value="1"/>
</dbReference>
<dbReference type="InterPro" id="IPR017946">
    <property type="entry name" value="PLC-like_Pdiesterase_TIM-brl"/>
</dbReference>
<dbReference type="InterPro" id="IPR000909">
    <property type="entry name" value="PLipase_C_PInositol-sp_X_dom"/>
</dbReference>
<reference evidence="15" key="1">
    <citation type="submission" date="2025-08" db="UniProtKB">
        <authorList>
            <consortium name="RefSeq"/>
        </authorList>
    </citation>
    <scope>IDENTIFICATION</scope>
    <source>
        <tissue evidence="15">Testes</tissue>
    </source>
</reference>
<dbReference type="InterPro" id="IPR042531">
    <property type="entry name" value="PLC-beta_C_sf"/>
</dbReference>
<organism evidence="14 15">
    <name type="scientific">Saccoglossus kowalevskii</name>
    <name type="common">Acorn worm</name>
    <dbReference type="NCBI Taxonomy" id="10224"/>
    <lineage>
        <taxon>Eukaryota</taxon>
        <taxon>Metazoa</taxon>
        <taxon>Hemichordata</taxon>
        <taxon>Enteropneusta</taxon>
        <taxon>Harrimaniidae</taxon>
        <taxon>Saccoglossus</taxon>
    </lineage>
</organism>
<feature type="coiled-coil region" evidence="10">
    <location>
        <begin position="1218"/>
        <end position="1307"/>
    </location>
</feature>
<evidence type="ECO:0000313" key="14">
    <source>
        <dbReference type="Proteomes" id="UP000694865"/>
    </source>
</evidence>
<dbReference type="Pfam" id="PF17787">
    <property type="entry name" value="PH_14"/>
    <property type="match status" value="1"/>
</dbReference>
<dbReference type="PANTHER" id="PTHR10336:SF149">
    <property type="entry name" value="1-PHOSPHATIDYLINOSITOL 4,5-BISPHOSPHATE PHOSPHODIESTERASE CLASSES I AND II"/>
    <property type="match status" value="1"/>
</dbReference>
<keyword evidence="4" id="KW-0106">Calcium</keyword>
<comment type="cofactor">
    <cofactor evidence="1">
        <name>Ca(2+)</name>
        <dbReference type="ChEBI" id="CHEBI:29108"/>
    </cofactor>
</comment>
<feature type="compositionally biased region" description="Basic residues" evidence="11">
    <location>
        <begin position="439"/>
        <end position="453"/>
    </location>
</feature>
<gene>
    <name evidence="15" type="primary">LOC100376870</name>
</gene>
<dbReference type="PRINTS" id="PR00390">
    <property type="entry name" value="PHPHLIPASEC"/>
</dbReference>
<keyword evidence="3 8" id="KW-0378">Hydrolase</keyword>
<evidence type="ECO:0000256" key="9">
    <source>
        <dbReference type="RuleBase" id="RU361133"/>
    </source>
</evidence>
<feature type="domain" description="C2" evidence="12">
    <location>
        <begin position="734"/>
        <end position="862"/>
    </location>
</feature>
<keyword evidence="6 8" id="KW-0443">Lipid metabolism</keyword>
<feature type="compositionally biased region" description="Basic and acidic residues" evidence="11">
    <location>
        <begin position="504"/>
        <end position="533"/>
    </location>
</feature>
<dbReference type="InterPro" id="IPR053945">
    <property type="entry name" value="PLCB1-4-like_EFh"/>
</dbReference>
<dbReference type="InterPro" id="IPR035892">
    <property type="entry name" value="C2_domain_sf"/>
</dbReference>
<dbReference type="EC" id="3.1.4.11" evidence="8"/>
<dbReference type="InterPro" id="IPR011992">
    <property type="entry name" value="EF-hand-dom_pair"/>
</dbReference>
<dbReference type="SMART" id="SM00239">
    <property type="entry name" value="C2"/>
    <property type="match status" value="1"/>
</dbReference>
<dbReference type="InterPro" id="IPR001192">
    <property type="entry name" value="PI-PLC_fam"/>
</dbReference>
<dbReference type="InterPro" id="IPR037862">
    <property type="entry name" value="PLC-beta_PH"/>
</dbReference>
<feature type="compositionally biased region" description="Basic residues" evidence="11">
    <location>
        <begin position="1107"/>
        <end position="1121"/>
    </location>
</feature>
<dbReference type="GeneID" id="100376870"/>
<dbReference type="RefSeq" id="XP_006815619.1">
    <property type="nucleotide sequence ID" value="XM_006815556.1"/>
</dbReference>
<keyword evidence="7 8" id="KW-0807">Transducer</keyword>
<feature type="region of interest" description="Disordered" evidence="11">
    <location>
        <begin position="439"/>
        <end position="612"/>
    </location>
</feature>
<feature type="compositionally biased region" description="Low complexity" evidence="11">
    <location>
        <begin position="550"/>
        <end position="559"/>
    </location>
</feature>
<dbReference type="Pfam" id="PF00387">
    <property type="entry name" value="PI-PLC-Y"/>
    <property type="match status" value="1"/>
</dbReference>
<proteinExistence type="predicted"/>
<dbReference type="SUPFAM" id="SSF50729">
    <property type="entry name" value="PH domain-like"/>
    <property type="match status" value="1"/>
</dbReference>
<feature type="compositionally biased region" description="Acidic residues" evidence="11">
    <location>
        <begin position="575"/>
        <end position="587"/>
    </location>
</feature>
<name>A0ABM0M6H8_SACKO</name>
<dbReference type="Pfam" id="PF08703">
    <property type="entry name" value="PLC-beta_C"/>
    <property type="match status" value="1"/>
</dbReference>
<evidence type="ECO:0000256" key="3">
    <source>
        <dbReference type="ARBA" id="ARBA00022801"/>
    </source>
</evidence>
<dbReference type="Gene3D" id="1.10.238.10">
    <property type="entry name" value="EF-hand"/>
    <property type="match status" value="1"/>
</dbReference>
<evidence type="ECO:0000256" key="1">
    <source>
        <dbReference type="ARBA" id="ARBA00001913"/>
    </source>
</evidence>
<comment type="catalytic activity">
    <reaction evidence="8 9">
        <text>a 1,2-diacyl-sn-glycero-3-phospho-(1D-myo-inositol-4,5-bisphosphate) + H2O = 1D-myo-inositol 1,4,5-trisphosphate + a 1,2-diacyl-sn-glycerol + H(+)</text>
        <dbReference type="Rhea" id="RHEA:33179"/>
        <dbReference type="ChEBI" id="CHEBI:15377"/>
        <dbReference type="ChEBI" id="CHEBI:15378"/>
        <dbReference type="ChEBI" id="CHEBI:17815"/>
        <dbReference type="ChEBI" id="CHEBI:58456"/>
        <dbReference type="ChEBI" id="CHEBI:203600"/>
        <dbReference type="EC" id="3.1.4.11"/>
    </reaction>
</comment>
<evidence type="ECO:0000313" key="15">
    <source>
        <dbReference type="RefSeq" id="XP_006815619.1"/>
    </source>
</evidence>
<feature type="region of interest" description="Disordered" evidence="11">
    <location>
        <begin position="1107"/>
        <end position="1128"/>
    </location>
</feature>
<dbReference type="InterPro" id="IPR001711">
    <property type="entry name" value="PLipase_C_Pinositol-sp_Y"/>
</dbReference>
<feature type="domain" description="PI-PLC Y-box" evidence="13">
    <location>
        <begin position="618"/>
        <end position="734"/>
    </location>
</feature>
<dbReference type="Pfam" id="PF22631">
    <property type="entry name" value="PLCB1-4-like_EFh"/>
    <property type="match status" value="1"/>
</dbReference>
<dbReference type="Pfam" id="PF00388">
    <property type="entry name" value="PI-PLC-X"/>
    <property type="match status" value="1"/>
</dbReference>
<keyword evidence="5 8" id="KW-0442">Lipid degradation</keyword>
<dbReference type="SMART" id="SM00149">
    <property type="entry name" value="PLCYc"/>
    <property type="match status" value="1"/>
</dbReference>
<dbReference type="Gene3D" id="2.30.29.240">
    <property type="match status" value="1"/>
</dbReference>
<keyword evidence="14" id="KW-1185">Reference proteome</keyword>
<keyword evidence="2" id="KW-0597">Phosphoprotein</keyword>
<dbReference type="SMART" id="SM00148">
    <property type="entry name" value="PLCXc"/>
    <property type="match status" value="1"/>
</dbReference>
<dbReference type="PROSITE" id="PS50008">
    <property type="entry name" value="PIPLC_Y_DOMAIN"/>
    <property type="match status" value="1"/>
</dbReference>
<dbReference type="SUPFAM" id="SSF51695">
    <property type="entry name" value="PLC-like phosphodiesterases"/>
    <property type="match status" value="1"/>
</dbReference>
<evidence type="ECO:0000259" key="12">
    <source>
        <dbReference type="PROSITE" id="PS50004"/>
    </source>
</evidence>
<evidence type="ECO:0000256" key="4">
    <source>
        <dbReference type="ARBA" id="ARBA00022837"/>
    </source>
</evidence>
<evidence type="ECO:0000256" key="10">
    <source>
        <dbReference type="SAM" id="Coils"/>
    </source>
</evidence>
<dbReference type="SUPFAM" id="SSF49562">
    <property type="entry name" value="C2 domain (Calcium/lipid-binding domain, CaLB)"/>
    <property type="match status" value="1"/>
</dbReference>
<dbReference type="PIRSF" id="PIRSF000956">
    <property type="entry name" value="PLC-beta"/>
    <property type="match status" value="1"/>
</dbReference>
<dbReference type="PROSITE" id="PS50004">
    <property type="entry name" value="C2"/>
    <property type="match status" value="1"/>
</dbReference>
<sequence>MGTEATVGAVTYNRWLMVGAWGSRQFEEVDCLTLSSVRDTRTGKYAKVPKEGKLRDTCTMGSPDVFLEDKSITIVYGPDFVQTQMLNFCANRETIAKEWAEALLEIAYNMLALNGSPLQYWEKMYSKLIITSPIEEKVPVKHIIKKLANSKDDRKKVEHALQAIGLPSGKNDVIPTERFTLEDFFIFYIRLTNRGEIDKVFQEIGAKNKPYLTVLQFKDFLNSVQRDPRLNEVLFPLCTEKKTQELIDDYEPNKSFAKKGHLSMEGFTKYLMSFDNYIITPDNYELNEDMDQPLSHYLINSSHNTYLTGHQLTGKSSVEIYRQCLLAGCRCVELDCWDGKAPEEEPIITHGYTMCTEILFKDVIEAIAESAFKTSEYPVILSFENHCSPKQQAKMANYCRSIFGDLLLIETVDDYPLKSGVPLPSPKMLMRKIIVKNKKKKEVPEKARKRTVRKQSSSASLSSKTQENQQRKAELEKEEAAKTSSNEAEMVDVNDMSETCIADQNKDIEDGDKEQPTEESEHKDEDSKIDSNRFEMVSSGAEDKESNCESSLTSSTSVSPEKDKSVENIEKMDTIDEDYESDSDDEKEGLSKEELKARQKEKREKGTAGQEVEAGAEMSALVNYVTPVHFHSFEYSEKRNRSYELSSFVETTAMMHVKGTPVEFVNYNKRQLSRIYPKGTRIDSMNYMPQVFWNCGCQLVALNFQILDLAMQLNMGIFEYNGRCGYILKPEFMRRSNRRFDPFAESTVDGIVAGTVSVKVISGQFLSDKKVSTYVEVDMYGLPADTVRKRFRTKTVQGNGISPIYDEEPFVFKKVVLPNLAVLRIAVLEENGKLIGHRILPLEGLQPGYRHISLRNEANQSLTLPTLFMKINVKDYVPDTLTDFAAALANPIAYQNMIEKREKQLQELTEDFENEDTDQLDQFGRMKMPTEKDIVGAGNEENGNAEPNTAQNSKQILEFKESNGSSSVSYTKSNGEYGSKKANAKALLTMKESTMCSKSGHSIDSVQNSVPRSSSLANTRLLMASNSIAEEEIHRTKSAPMLDQAVEIEAANSTDIKTNKKFVKLVSKQQKELDKMIKKQEKVQSKLKKMQTQQLAKLQGIHNRNKDRLQKRHHKSMRKANKSKEGNLTDTVRQNDVEMQTILNDQQEKVIDLKKTHSNILIDMYKEHYNLEQQMRKKHMQAKNELLRNIMVNTHDNQLKDMDKFHKREESELQKRMFVQNREEMKTLNKRIKNKQEMQRLKREFQQKHINQAVTARKTLTEFQERKRKQLERAMKNVQEKLTEEENKSLQDIQDQFKRRNANLEREVLREQGLLDVEVNNRNETDTGAELSIDDIDRIEILSS</sequence>
<dbReference type="InterPro" id="IPR016280">
    <property type="entry name" value="PLC-beta"/>
</dbReference>
<dbReference type="Gene3D" id="3.20.20.190">
    <property type="entry name" value="Phosphatidylinositol (PI) phosphodiesterase"/>
    <property type="match status" value="1"/>
</dbReference>
<evidence type="ECO:0000259" key="13">
    <source>
        <dbReference type="PROSITE" id="PS50008"/>
    </source>
</evidence>
<accession>A0ABM0M6H8</accession>
<dbReference type="CDD" id="cd00275">
    <property type="entry name" value="C2_PLC_like"/>
    <property type="match status" value="1"/>
</dbReference>
<dbReference type="SUPFAM" id="SSF47473">
    <property type="entry name" value="EF-hand"/>
    <property type="match status" value="1"/>
</dbReference>
<evidence type="ECO:0000256" key="7">
    <source>
        <dbReference type="ARBA" id="ARBA00023224"/>
    </source>
</evidence>
<dbReference type="CDD" id="cd08591">
    <property type="entry name" value="PI-PLCc_beta"/>
    <property type="match status" value="1"/>
</dbReference>
<feature type="coiled-coil region" evidence="10">
    <location>
        <begin position="1066"/>
        <end position="1093"/>
    </location>
</feature>
<dbReference type="InterPro" id="IPR000008">
    <property type="entry name" value="C2_dom"/>
</dbReference>
<evidence type="ECO:0000256" key="11">
    <source>
        <dbReference type="SAM" id="MobiDB-lite"/>
    </source>
</evidence>
<keyword evidence="10" id="KW-0175">Coiled coil</keyword>
<feature type="compositionally biased region" description="Basic and acidic residues" evidence="11">
    <location>
        <begin position="469"/>
        <end position="481"/>
    </location>
</feature>
<dbReference type="Proteomes" id="UP000694865">
    <property type="component" value="Unplaced"/>
</dbReference>
<evidence type="ECO:0000256" key="2">
    <source>
        <dbReference type="ARBA" id="ARBA00022553"/>
    </source>
</evidence>
<protein>
    <recommendedName>
        <fullName evidence="8">1-phosphatidylinositol 4,5-bisphosphate phosphodiesterase</fullName>
        <ecNumber evidence="8">3.1.4.11</ecNumber>
    </recommendedName>
</protein>
<dbReference type="Gene3D" id="1.20.1230.10">
    <property type="entry name" value="Phospholipase C beta, distal C-terminal domain"/>
    <property type="match status" value="1"/>
</dbReference>
<evidence type="ECO:0000256" key="6">
    <source>
        <dbReference type="ARBA" id="ARBA00023098"/>
    </source>
</evidence>
<dbReference type="PANTHER" id="PTHR10336">
    <property type="entry name" value="PHOSPHOINOSITIDE-SPECIFIC PHOSPHOLIPASE C FAMILY PROTEIN"/>
    <property type="match status" value="1"/>
</dbReference>
<dbReference type="InterPro" id="IPR014815">
    <property type="entry name" value="PLC-beta_C"/>
</dbReference>
<evidence type="ECO:0000256" key="5">
    <source>
        <dbReference type="ARBA" id="ARBA00022963"/>
    </source>
</evidence>
<dbReference type="CDD" id="cd16213">
    <property type="entry name" value="EFh_PI-PLC21"/>
    <property type="match status" value="1"/>
</dbReference>
<evidence type="ECO:0000256" key="8">
    <source>
        <dbReference type="PIRNR" id="PIRNR000956"/>
    </source>
</evidence>
<dbReference type="Gene3D" id="2.60.40.150">
    <property type="entry name" value="C2 domain"/>
    <property type="match status" value="1"/>
</dbReference>
<dbReference type="PROSITE" id="PS50007">
    <property type="entry name" value="PIPLC_X_DOMAIN"/>
    <property type="match status" value="1"/>
</dbReference>
<dbReference type="CDD" id="cd13361">
    <property type="entry name" value="PH_PLC_beta"/>
    <property type="match status" value="1"/>
</dbReference>
<feature type="compositionally biased region" description="Basic and acidic residues" evidence="11">
    <location>
        <begin position="560"/>
        <end position="574"/>
    </location>
</feature>